<dbReference type="AlphaFoldDB" id="A0A848LEN9"/>
<keyword evidence="3" id="KW-1185">Reference proteome</keyword>
<accession>A0A848LEN9</accession>
<evidence type="ECO:0008006" key="4">
    <source>
        <dbReference type="Google" id="ProtNLM"/>
    </source>
</evidence>
<evidence type="ECO:0000256" key="1">
    <source>
        <dbReference type="SAM" id="SignalP"/>
    </source>
</evidence>
<keyword evidence="1" id="KW-0732">Signal</keyword>
<organism evidence="2 3">
    <name type="scientific">Pyxidicoccus fallax</name>
    <dbReference type="NCBI Taxonomy" id="394095"/>
    <lineage>
        <taxon>Bacteria</taxon>
        <taxon>Pseudomonadati</taxon>
        <taxon>Myxococcota</taxon>
        <taxon>Myxococcia</taxon>
        <taxon>Myxococcales</taxon>
        <taxon>Cystobacterineae</taxon>
        <taxon>Myxococcaceae</taxon>
        <taxon>Pyxidicoccus</taxon>
    </lineage>
</organism>
<protein>
    <recommendedName>
        <fullName evidence="4">Lipoprotein</fullName>
    </recommendedName>
</protein>
<evidence type="ECO:0000313" key="2">
    <source>
        <dbReference type="EMBL" id="NMO14721.1"/>
    </source>
</evidence>
<dbReference type="Proteomes" id="UP000518300">
    <property type="component" value="Unassembled WGS sequence"/>
</dbReference>
<feature type="chain" id="PRO_5032986788" description="Lipoprotein" evidence="1">
    <location>
        <begin position="24"/>
        <end position="268"/>
    </location>
</feature>
<feature type="signal peptide" evidence="1">
    <location>
        <begin position="1"/>
        <end position="23"/>
    </location>
</feature>
<proteinExistence type="predicted"/>
<comment type="caution">
    <text evidence="2">The sequence shown here is derived from an EMBL/GenBank/DDBJ whole genome shotgun (WGS) entry which is preliminary data.</text>
</comment>
<evidence type="ECO:0000313" key="3">
    <source>
        <dbReference type="Proteomes" id="UP000518300"/>
    </source>
</evidence>
<gene>
    <name evidence="2" type="ORF">HG543_07590</name>
</gene>
<dbReference type="EMBL" id="JABBJJ010000024">
    <property type="protein sequence ID" value="NMO14721.1"/>
    <property type="molecule type" value="Genomic_DNA"/>
</dbReference>
<name>A0A848LEN9_9BACT</name>
<reference evidence="2 3" key="1">
    <citation type="submission" date="2020-04" db="EMBL/GenBank/DDBJ databases">
        <title>Draft genome of Pyxidicoccus fallax type strain.</title>
        <authorList>
            <person name="Whitworth D.E."/>
        </authorList>
    </citation>
    <scope>NUCLEOTIDE SEQUENCE [LARGE SCALE GENOMIC DNA]</scope>
    <source>
        <strain evidence="2 3">DSM 14698</strain>
    </source>
</reference>
<dbReference type="RefSeq" id="WP_169344017.1">
    <property type="nucleotide sequence ID" value="NZ_JABBJJ010000024.1"/>
</dbReference>
<sequence>MGMRAFVVASLALALAWAPSAGAEEAVALIWKGSKNKADVESLEPTWNRLEALLSAGGVTLPEGFPKLVESRTVRGLKPGFWVWVVGFCPGDDGERAMELLKIVAPDTYARDVNIPSKKLACPEVDGASLAEDSHSFKLSRERTLRVFTHEESQEPEGDAPGDSYTRTHYTFALMDKAGAVLDTASAVGEERFSGDVRQGPSGYHCQVSDFTHDGELTVEFVRSCSATIAECGSVVSRDEVTFLTVAGDRLKTREGRRNEERMECGED</sequence>